<dbReference type="Pfam" id="PF06666">
    <property type="entry name" value="DUF1173"/>
    <property type="match status" value="1"/>
</dbReference>
<feature type="non-terminal residue" evidence="1">
    <location>
        <position position="1"/>
    </location>
</feature>
<gene>
    <name evidence="1" type="ORF">VITU9109_10207</name>
</gene>
<accession>A0ABP2LD32</accession>
<organism evidence="1 2">
    <name type="scientific">Vibrio tubiashii ATCC 19109</name>
    <dbReference type="NCBI Taxonomy" id="1051646"/>
    <lineage>
        <taxon>Bacteria</taxon>
        <taxon>Pseudomonadati</taxon>
        <taxon>Pseudomonadota</taxon>
        <taxon>Gammaproteobacteria</taxon>
        <taxon>Vibrionales</taxon>
        <taxon>Vibrionaceae</taxon>
        <taxon>Vibrio</taxon>
        <taxon>Vibrio oreintalis group</taxon>
    </lineage>
</organism>
<protein>
    <recommendedName>
        <fullName evidence="3">Helicase</fullName>
    </recommendedName>
</protein>
<dbReference type="EMBL" id="AFWI01000216">
    <property type="protein sequence ID" value="EGU46757.1"/>
    <property type="molecule type" value="Genomic_DNA"/>
</dbReference>
<dbReference type="InterPro" id="IPR009553">
    <property type="entry name" value="DUF1173"/>
</dbReference>
<dbReference type="RefSeq" id="WP_004748774.1">
    <property type="nucleotide sequence ID" value="NZ_AFWI01000216.1"/>
</dbReference>
<reference evidence="1 2" key="1">
    <citation type="journal article" date="2012" name="Int. J. Syst. Evol. Microbiol.">
        <title>Vibrio caribbeanicus sp. nov., isolated from the marine sponge Scleritoderma cyanea.</title>
        <authorList>
            <person name="Hoffmann M."/>
            <person name="Monday S.R."/>
            <person name="Allard M.W."/>
            <person name="Strain E.A."/>
            <person name="Whittaker P."/>
            <person name="Naum M."/>
            <person name="McCarthy P.J."/>
            <person name="Lopez J.V."/>
            <person name="Fischer M."/>
            <person name="Brown E.W."/>
        </authorList>
    </citation>
    <scope>NUCLEOTIDE SEQUENCE [LARGE SCALE GENOMIC DNA]</scope>
    <source>
        <strain evidence="1 2">ATCC 19109</strain>
    </source>
</reference>
<evidence type="ECO:0000313" key="1">
    <source>
        <dbReference type="EMBL" id="EGU46757.1"/>
    </source>
</evidence>
<dbReference type="Proteomes" id="UP000003836">
    <property type="component" value="Unassembled WGS sequence"/>
</dbReference>
<evidence type="ECO:0008006" key="3">
    <source>
        <dbReference type="Google" id="ProtNLM"/>
    </source>
</evidence>
<proteinExistence type="predicted"/>
<name>A0ABP2LD32_9VIBR</name>
<comment type="caution">
    <text evidence="1">The sequence shown here is derived from an EMBL/GenBank/DDBJ whole genome shotgun (WGS) entry which is preliminary data.</text>
</comment>
<keyword evidence="2" id="KW-1185">Reference proteome</keyword>
<sequence>KDEIVARRRQFLSKLKKQGNKQPMGILIGEVKTIEEARFGFKMIVKHMPDTPVYMGEDVYKRINKAFSTELAFFHENESIHLLTICTFLLSASGSPQVDTISFMAVDRNWLPFENIEELELLERLCTGKRHFIKGLRYNLGSSDVIASVLLTDTEGKPTAVYLVPAGATESYYDELNAVVSHSELPSQILDVNQEDTLSAV</sequence>
<evidence type="ECO:0000313" key="2">
    <source>
        <dbReference type="Proteomes" id="UP000003836"/>
    </source>
</evidence>